<proteinExistence type="predicted"/>
<sequence length="234" mass="24603">MPDDNDVPTRRSVLRTVGSCVLGGLSVGAYSGVASASSTISDSEWGDFESWYYEETTGGTSSNVTLQPDRIPTAGRASLPNPEVFGFDVCGTLEDGTPVCVSQPGSVTESYESCANGYVQKFSYVVDKKRINYKGQVELVWSIEVWVGVRDDGCVFVGGDDPAGNSFCYQAECDTGGGENMYNDRDVLKPIADTTVDALGRAGDVAIAAGVTAIAGAGGGAAFEAFRRTTNHVE</sequence>
<keyword evidence="2" id="KW-1185">Reference proteome</keyword>
<dbReference type="RefSeq" id="WP_158204309.1">
    <property type="nucleotide sequence ID" value="NZ_WSZK01000015.1"/>
</dbReference>
<protein>
    <submittedName>
        <fullName evidence="1">Uncharacterized protein</fullName>
    </submittedName>
</protein>
<gene>
    <name evidence="1" type="ORF">GQS65_09145</name>
</gene>
<dbReference type="InterPro" id="IPR006311">
    <property type="entry name" value="TAT_signal"/>
</dbReference>
<organism evidence="1 2">
    <name type="scientific">Halomarina oriensis</name>
    <dbReference type="NCBI Taxonomy" id="671145"/>
    <lineage>
        <taxon>Archaea</taxon>
        <taxon>Methanobacteriati</taxon>
        <taxon>Methanobacteriota</taxon>
        <taxon>Stenosarchaea group</taxon>
        <taxon>Halobacteria</taxon>
        <taxon>Halobacteriales</taxon>
        <taxon>Natronomonadaceae</taxon>
        <taxon>Halomarina</taxon>
    </lineage>
</organism>
<evidence type="ECO:0000313" key="1">
    <source>
        <dbReference type="EMBL" id="MWG34652.1"/>
    </source>
</evidence>
<dbReference type="Proteomes" id="UP000451471">
    <property type="component" value="Unassembled WGS sequence"/>
</dbReference>
<comment type="caution">
    <text evidence="1">The sequence shown here is derived from an EMBL/GenBank/DDBJ whole genome shotgun (WGS) entry which is preliminary data.</text>
</comment>
<dbReference type="AlphaFoldDB" id="A0A6B0GIF4"/>
<dbReference type="PROSITE" id="PS51318">
    <property type="entry name" value="TAT"/>
    <property type="match status" value="1"/>
</dbReference>
<name>A0A6B0GIF4_9EURY</name>
<dbReference type="EMBL" id="WSZK01000015">
    <property type="protein sequence ID" value="MWG34652.1"/>
    <property type="molecule type" value="Genomic_DNA"/>
</dbReference>
<evidence type="ECO:0000313" key="2">
    <source>
        <dbReference type="Proteomes" id="UP000451471"/>
    </source>
</evidence>
<accession>A0A6B0GIF4</accession>
<reference evidence="1 2" key="1">
    <citation type="submission" date="2019-12" db="EMBL/GenBank/DDBJ databases">
        <title>Halocatena pleomorpha gen. nov. sp. nov., an extremely halophilic archaeon of family Halobacteriaceae isolated from saltpan soil.</title>
        <authorList>
            <person name="Pal Y."/>
            <person name="Verma A."/>
            <person name="Krishnamurthi S."/>
            <person name="Kumar P."/>
        </authorList>
    </citation>
    <scope>NUCLEOTIDE SEQUENCE [LARGE SCALE GENOMIC DNA]</scope>
    <source>
        <strain evidence="1 2">JCM 16495</strain>
    </source>
</reference>